<dbReference type="SUPFAM" id="SSF49742">
    <property type="entry name" value="PHM/PNGase F"/>
    <property type="match status" value="2"/>
</dbReference>
<dbReference type="Gene3D" id="2.60.120.200">
    <property type="match status" value="1"/>
</dbReference>
<proteinExistence type="predicted"/>
<dbReference type="PANTHER" id="PTHR39319">
    <property type="entry name" value="SI:DKEY-256H2.1"/>
    <property type="match status" value="1"/>
</dbReference>
<dbReference type="Proteomes" id="UP001597534">
    <property type="component" value="Unassembled WGS sequence"/>
</dbReference>
<keyword evidence="1 3" id="KW-0732">Signal</keyword>
<dbReference type="SUPFAM" id="SSF49899">
    <property type="entry name" value="Concanavalin A-like lectins/glucanases"/>
    <property type="match status" value="1"/>
</dbReference>
<dbReference type="InterPro" id="IPR013320">
    <property type="entry name" value="ConA-like_dom_sf"/>
</dbReference>
<dbReference type="SMART" id="SM00560">
    <property type="entry name" value="LamGL"/>
    <property type="match status" value="1"/>
</dbReference>
<dbReference type="InterPro" id="IPR026444">
    <property type="entry name" value="Secre_tail"/>
</dbReference>
<dbReference type="PANTHER" id="PTHR39319:SF1">
    <property type="entry name" value="SI:DKEY-256H2.1"/>
    <property type="match status" value="1"/>
</dbReference>
<gene>
    <name evidence="5" type="ORF">ACFS5J_00445</name>
</gene>
<evidence type="ECO:0000256" key="1">
    <source>
        <dbReference type="ARBA" id="ARBA00022729"/>
    </source>
</evidence>
<dbReference type="NCBIfam" id="TIGR04183">
    <property type="entry name" value="Por_Secre_tail"/>
    <property type="match status" value="1"/>
</dbReference>
<organism evidence="5 6">
    <name type="scientific">Flavobacterium chuncheonense</name>
    <dbReference type="NCBI Taxonomy" id="2026653"/>
    <lineage>
        <taxon>Bacteria</taxon>
        <taxon>Pseudomonadati</taxon>
        <taxon>Bacteroidota</taxon>
        <taxon>Flavobacteriia</taxon>
        <taxon>Flavobacteriales</taxon>
        <taxon>Flavobacteriaceae</taxon>
        <taxon>Flavobacterium</taxon>
    </lineage>
</organism>
<dbReference type="InterPro" id="IPR015197">
    <property type="entry name" value="PngaseF_C"/>
</dbReference>
<dbReference type="InterPro" id="IPR014784">
    <property type="entry name" value="Cu2_ascorb_mOase-like_C"/>
</dbReference>
<dbReference type="Pfam" id="PF09113">
    <property type="entry name" value="N-glycanase_C"/>
    <property type="match status" value="1"/>
</dbReference>
<feature type="chain" id="PRO_5045380146" evidence="3">
    <location>
        <begin position="22"/>
        <end position="830"/>
    </location>
</feature>
<dbReference type="InterPro" id="IPR053251">
    <property type="entry name" value="N-glycanase"/>
</dbReference>
<keyword evidence="6" id="KW-1185">Reference proteome</keyword>
<accession>A0ABW5YHB7</accession>
<evidence type="ECO:0000313" key="5">
    <source>
        <dbReference type="EMBL" id="MFD2890486.1"/>
    </source>
</evidence>
<dbReference type="EMBL" id="JBHUPC010000006">
    <property type="protein sequence ID" value="MFD2890486.1"/>
    <property type="molecule type" value="Genomic_DNA"/>
</dbReference>
<dbReference type="Pfam" id="PF18962">
    <property type="entry name" value="Por_Secre_tail"/>
    <property type="match status" value="1"/>
</dbReference>
<protein>
    <submittedName>
        <fullName evidence="5">LamG-like jellyroll fold domain-containing protein</fullName>
    </submittedName>
</protein>
<evidence type="ECO:0000256" key="3">
    <source>
        <dbReference type="SAM" id="SignalP"/>
    </source>
</evidence>
<dbReference type="RefSeq" id="WP_379809925.1">
    <property type="nucleotide sequence ID" value="NZ_JBHUPC010000006.1"/>
</dbReference>
<dbReference type="Gene3D" id="2.60.120.230">
    <property type="match status" value="2"/>
</dbReference>
<feature type="domain" description="LamG-like jellyroll fold" evidence="4">
    <location>
        <begin position="47"/>
        <end position="184"/>
    </location>
</feature>
<dbReference type="InterPro" id="IPR008977">
    <property type="entry name" value="PHM/PNGase_F_dom_sf"/>
</dbReference>
<dbReference type="InterPro" id="IPR006558">
    <property type="entry name" value="LamG-like"/>
</dbReference>
<reference evidence="6" key="1">
    <citation type="journal article" date="2019" name="Int. J. Syst. Evol. Microbiol.">
        <title>The Global Catalogue of Microorganisms (GCM) 10K type strain sequencing project: providing services to taxonomists for standard genome sequencing and annotation.</title>
        <authorList>
            <consortium name="The Broad Institute Genomics Platform"/>
            <consortium name="The Broad Institute Genome Sequencing Center for Infectious Disease"/>
            <person name="Wu L."/>
            <person name="Ma J."/>
        </authorList>
    </citation>
    <scope>NUCLEOTIDE SEQUENCE [LARGE SCALE GENOMIC DNA]</scope>
    <source>
        <strain evidence="6">KCTC 22671</strain>
    </source>
</reference>
<evidence type="ECO:0000313" key="6">
    <source>
        <dbReference type="Proteomes" id="UP001597534"/>
    </source>
</evidence>
<evidence type="ECO:0000259" key="4">
    <source>
        <dbReference type="SMART" id="SM00560"/>
    </source>
</evidence>
<dbReference type="Pfam" id="PF13385">
    <property type="entry name" value="Laminin_G_3"/>
    <property type="match status" value="1"/>
</dbReference>
<evidence type="ECO:0000256" key="2">
    <source>
        <dbReference type="ARBA" id="ARBA00023157"/>
    </source>
</evidence>
<comment type="caution">
    <text evidence="5">The sequence shown here is derived from an EMBL/GenBank/DDBJ whole genome shotgun (WGS) entry which is preliminary data.</text>
</comment>
<sequence>MKKHYYFTLLFILTSFGISFAQSNLYLHFDGVDDHVRLDNASALLNGSNTISMTGWFYPDNLNYGGGLMGLRGEGTGTGGMYVLMLGNGKLECRVLTGTGTHQIQTAQNAITPNQWNHIAWVWNQTTLTLYINGTQIGTSTASGTFQATNRPFGIGKSLIPGYNFIYTGRADEVTLWNKALSAAEVSAMITNELTGNESNLLLYYKFDQGIPNADNSSITQLHSETGTSYDGDLMNFSLNGNTSNFGGTLEADFQSISFPSIATKITSDAPFALNAVSSSGLPITYTVMSGPATVNGNIVTLNGTEGEVIIKASQAGNTQYNAASNVFNSFNVVDPMTNLPQIELTNPTPGSLKMPTLSATQLAAVSSIPYDDTFSVQSLAFQVDGQTIPAVHHGNGFYTAWWTPSSFGSHTIDVISTNNFNYSSTVSNTVNVSNFALTQNVTAASQVWVYSQVYSQEVEVTLPSFVGAYSQINGTLNIDCPSGGCDPWDRVSHVEVQGHDGNWYEIIRYLTPYGVACSHNINLTDFMSLLQGKVKFRFTLGTSGNGFLYTLNLQYVMGAPTYKYSTVEPLWNNTYSFGNMANLQPCEILNVNFDSSVQAAKIKMVSTGHGWGDNNSGNAAEFHHDYHHIWVNGAQTFTQDNWNICNPNPDNCSPQNGTWYYNRAGWCPGSIAQFFDFNLTPFIGNNVELKYILDQNYVDYCHPSNPDCVSGVTCPNCNDGFNPHLIVDSYLIKYSNSTNFLSSETFETTPKNFVAYPNPSTGKFTIENYTEGTNNEIAIYNTNGALIYEKNDKNLDDKFEVDLSDKAKGVYIIKFKNNESEGVQKIIIE</sequence>
<feature type="signal peptide" evidence="3">
    <location>
        <begin position="1"/>
        <end position="21"/>
    </location>
</feature>
<keyword evidence="2" id="KW-1015">Disulfide bond</keyword>
<name>A0ABW5YHB7_9FLAO</name>